<name>A0A3B0R305_9ZZZZ</name>
<reference evidence="4" key="1">
    <citation type="submission" date="2018-06" db="EMBL/GenBank/DDBJ databases">
        <authorList>
            <person name="Zhirakovskaya E."/>
        </authorList>
    </citation>
    <scope>NUCLEOTIDE SEQUENCE</scope>
</reference>
<evidence type="ECO:0000256" key="2">
    <source>
        <dbReference type="ARBA" id="ARBA00022679"/>
    </source>
</evidence>
<dbReference type="PROSITE" id="PS52004">
    <property type="entry name" value="KS3_2"/>
    <property type="match status" value="1"/>
</dbReference>
<dbReference type="PANTHER" id="PTHR11712">
    <property type="entry name" value="POLYKETIDE SYNTHASE-RELATED"/>
    <property type="match status" value="1"/>
</dbReference>
<dbReference type="Pfam" id="PF00109">
    <property type="entry name" value="ketoacyl-synt"/>
    <property type="match status" value="1"/>
</dbReference>
<dbReference type="GO" id="GO:0006633">
    <property type="term" value="P:fatty acid biosynthetic process"/>
    <property type="evidence" value="ECO:0007669"/>
    <property type="project" value="InterPro"/>
</dbReference>
<dbReference type="CDD" id="cd00834">
    <property type="entry name" value="KAS_I_II"/>
    <property type="match status" value="1"/>
</dbReference>
<organism evidence="4">
    <name type="scientific">hydrothermal vent metagenome</name>
    <dbReference type="NCBI Taxonomy" id="652676"/>
    <lineage>
        <taxon>unclassified sequences</taxon>
        <taxon>metagenomes</taxon>
        <taxon>ecological metagenomes</taxon>
    </lineage>
</organism>
<comment type="similarity">
    <text evidence="1">Belongs to the thiolase-like superfamily. Beta-ketoacyl-ACP synthases family.</text>
</comment>
<dbReference type="GO" id="GO:0004315">
    <property type="term" value="F:3-oxoacyl-[acyl-carrier-protein] synthase activity"/>
    <property type="evidence" value="ECO:0007669"/>
    <property type="project" value="UniProtKB-EC"/>
</dbReference>
<dbReference type="SUPFAM" id="SSF53901">
    <property type="entry name" value="Thiolase-like"/>
    <property type="match status" value="2"/>
</dbReference>
<sequence>MSFSKRMAQAEVVVTGMGVISPLESGEGLAAFWKAACEGKDAVASIDIFDAAPYATHVAAEVRGGFVTSEKGQSRLYEKRWQAFIEHAFAEALKDAGLNIQPDCARTGIVLGTVLGGIAEGEKVWRAGSSALPDGYRLSSGAELLAKAYGIGGTILTISNACASGTDAIGMAYRHIATGRADVMIAGGGDALSEFAFSGFSSLGALTKDLVRPFDKDRSGLALGEGAAFLVLERKAAAEARGARIYGAINGYASAADANHMTGPDREGKGLASAITRALTEAGLEQVGYISAHGTGTPYNDLMETKAIKRAFGAYASRLPISSIKSMIGHSFGAAGAIEAVTCLKAIESSVVPPTVNLEKDDPECDLDYVKGRARNIVVDSAVSLSSGFGGQNSALVFSGLQ</sequence>
<dbReference type="FunFam" id="3.40.47.10:FF:000029">
    <property type="entry name" value="3-oxoacyl-[acyl-carrier-protein] synthase 1"/>
    <property type="match status" value="1"/>
</dbReference>
<gene>
    <name evidence="4" type="ORF">MNBD_DELTA01-1266</name>
</gene>
<dbReference type="InterPro" id="IPR014030">
    <property type="entry name" value="Ketoacyl_synth_N"/>
</dbReference>
<dbReference type="EMBL" id="UOEA01000006">
    <property type="protein sequence ID" value="VAV82248.1"/>
    <property type="molecule type" value="Genomic_DNA"/>
</dbReference>
<evidence type="ECO:0000313" key="4">
    <source>
        <dbReference type="EMBL" id="VAV82248.1"/>
    </source>
</evidence>
<dbReference type="PANTHER" id="PTHR11712:SF336">
    <property type="entry name" value="3-OXOACYL-[ACYL-CARRIER-PROTEIN] SYNTHASE, MITOCHONDRIAL"/>
    <property type="match status" value="1"/>
</dbReference>
<dbReference type="InterPro" id="IPR020841">
    <property type="entry name" value="PKS_Beta-ketoAc_synthase_dom"/>
</dbReference>
<dbReference type="InterPro" id="IPR014031">
    <property type="entry name" value="Ketoacyl_synth_C"/>
</dbReference>
<dbReference type="Pfam" id="PF02801">
    <property type="entry name" value="Ketoacyl-synt_C"/>
    <property type="match status" value="1"/>
</dbReference>
<accession>A0A3B0R305</accession>
<dbReference type="SMART" id="SM00825">
    <property type="entry name" value="PKS_KS"/>
    <property type="match status" value="1"/>
</dbReference>
<feature type="domain" description="Ketosynthase family 3 (KS3)" evidence="3">
    <location>
        <begin position="9"/>
        <end position="400"/>
    </location>
</feature>
<dbReference type="EC" id="2.3.1.179" evidence="4"/>
<evidence type="ECO:0000256" key="1">
    <source>
        <dbReference type="ARBA" id="ARBA00008467"/>
    </source>
</evidence>
<dbReference type="AlphaFoldDB" id="A0A3B0R305"/>
<dbReference type="Gene3D" id="3.40.47.10">
    <property type="match status" value="1"/>
</dbReference>
<protein>
    <submittedName>
        <fullName evidence="4">3-oxoacyl-[acyl-carrier-protein] synthase, KASII</fullName>
        <ecNumber evidence="4">2.3.1.179</ecNumber>
    </submittedName>
</protein>
<dbReference type="InterPro" id="IPR018201">
    <property type="entry name" value="Ketoacyl_synth_AS"/>
</dbReference>
<keyword evidence="2 4" id="KW-0808">Transferase</keyword>
<dbReference type="PROSITE" id="PS00606">
    <property type="entry name" value="KS3_1"/>
    <property type="match status" value="1"/>
</dbReference>
<proteinExistence type="inferred from homology"/>
<dbReference type="InterPro" id="IPR016039">
    <property type="entry name" value="Thiolase-like"/>
</dbReference>
<dbReference type="InterPro" id="IPR000794">
    <property type="entry name" value="Beta-ketoacyl_synthase"/>
</dbReference>
<evidence type="ECO:0000259" key="3">
    <source>
        <dbReference type="PROSITE" id="PS52004"/>
    </source>
</evidence>
<keyword evidence="4" id="KW-0012">Acyltransferase</keyword>